<organism evidence="1 2">
    <name type="scientific">Entotheonella factor</name>
    <dbReference type="NCBI Taxonomy" id="1429438"/>
    <lineage>
        <taxon>Bacteria</taxon>
        <taxon>Pseudomonadati</taxon>
        <taxon>Nitrospinota/Tectimicrobiota group</taxon>
        <taxon>Candidatus Tectimicrobiota</taxon>
        <taxon>Candidatus Entotheonellia</taxon>
        <taxon>Candidatus Entotheonellales</taxon>
        <taxon>Candidatus Entotheonellaceae</taxon>
        <taxon>Candidatus Entotheonella</taxon>
    </lineage>
</organism>
<gene>
    <name evidence="1" type="ORF">ETSY1_05725</name>
</gene>
<dbReference type="HOGENOM" id="CLU_2104533_0_0_7"/>
<protein>
    <submittedName>
        <fullName evidence="1">Uncharacterized protein</fullName>
    </submittedName>
</protein>
<dbReference type="EMBL" id="AZHW01000196">
    <property type="protein sequence ID" value="ETX01828.1"/>
    <property type="molecule type" value="Genomic_DNA"/>
</dbReference>
<evidence type="ECO:0000313" key="2">
    <source>
        <dbReference type="Proteomes" id="UP000019141"/>
    </source>
</evidence>
<dbReference type="AlphaFoldDB" id="W4LVB1"/>
<keyword evidence="2" id="KW-1185">Reference proteome</keyword>
<proteinExistence type="predicted"/>
<comment type="caution">
    <text evidence="1">The sequence shown here is derived from an EMBL/GenBank/DDBJ whole genome shotgun (WGS) entry which is preliminary data.</text>
</comment>
<dbReference type="Proteomes" id="UP000019141">
    <property type="component" value="Unassembled WGS sequence"/>
</dbReference>
<evidence type="ECO:0000313" key="1">
    <source>
        <dbReference type="EMBL" id="ETX01828.1"/>
    </source>
</evidence>
<reference evidence="1 2" key="1">
    <citation type="journal article" date="2014" name="Nature">
        <title>An environmental bacterial taxon with a large and distinct metabolic repertoire.</title>
        <authorList>
            <person name="Wilson M.C."/>
            <person name="Mori T."/>
            <person name="Ruckert C."/>
            <person name="Uria A.R."/>
            <person name="Helf M.J."/>
            <person name="Takada K."/>
            <person name="Gernert C."/>
            <person name="Steffens U.A."/>
            <person name="Heycke N."/>
            <person name="Schmitt S."/>
            <person name="Rinke C."/>
            <person name="Helfrich E.J."/>
            <person name="Brachmann A.O."/>
            <person name="Gurgui C."/>
            <person name="Wakimoto T."/>
            <person name="Kracht M."/>
            <person name="Crusemann M."/>
            <person name="Hentschel U."/>
            <person name="Abe I."/>
            <person name="Matsunaga S."/>
            <person name="Kalinowski J."/>
            <person name="Takeyama H."/>
            <person name="Piel J."/>
        </authorList>
    </citation>
    <scope>NUCLEOTIDE SEQUENCE [LARGE SCALE GENOMIC DNA]</scope>
    <source>
        <strain evidence="2">TSY1</strain>
    </source>
</reference>
<accession>W4LVB1</accession>
<sequence>MKSHQWHWMVGIGILLLLAVGNIEGKINMTEAEPGIYCRLTSAELRERLGVIRAEFLIHVKAVDELENGYRYWFEKTPDQLKLLTDFIDFESRCCAFFQFDLSVAPGAERVSLSLTGREGTKSFVESMMTSAEFDWRAASRKP</sequence>
<name>W4LVB1_ENTF1</name>